<dbReference type="VEuPathDB" id="FungiDB:SPBR_04931"/>
<feature type="region of interest" description="Disordered" evidence="1">
    <location>
        <begin position="364"/>
        <end position="393"/>
    </location>
</feature>
<keyword evidence="3" id="KW-1185">Reference proteome</keyword>
<evidence type="ECO:0000313" key="2">
    <source>
        <dbReference type="EMBL" id="KIH87471.1"/>
    </source>
</evidence>
<gene>
    <name evidence="2" type="ORF">SPBR_04931</name>
</gene>
<dbReference type="GeneID" id="63678129"/>
<dbReference type="HOGENOM" id="CLU_578930_0_0_1"/>
<dbReference type="OrthoDB" id="5206208at2759"/>
<dbReference type="Gene3D" id="2.60.40.640">
    <property type="match status" value="1"/>
</dbReference>
<accession>A0A0C2IDW7</accession>
<dbReference type="RefSeq" id="XP_040615481.1">
    <property type="nucleotide sequence ID" value="XM_040763208.1"/>
</dbReference>
<sequence>MKLALSVNKPLNGHVFQATDKVQGRVDVQMDDVSETPEVRVVFQGIAKVTLKPGFDAKAQVGDTHKRQSYKIFTSIQVLHPTQANNNTLSAPFAFAFPDTARCCGRATTAKSAVCPLPPSTLLVTPSVKVRVSYGVTAVCRRPGSGLYHRLLHRPVTARQSVTYAPPVTEQLLYGTAAPFQSIQPVQARPSTVSLPLSPPQSPPTSPVSIVPDPLLDAHTDVTDTASGARQLVRSTAWMPARKLGIEERTSTDAADAWTAKAQNPPLLPGCLPAYSPAMSLEMVMPNLPVITPGQPLDLGLFLRTPRSLLDTVADTGCTLQLCSLSVRLRRQIHAQIGAATRVDDTTWPLWSVKGSVPIRQEKVDISCGGSGSGGSGSSHGDDNNSDDTAGGIHLPPATIAAIQGQPGFATCFASRVYTLEVAMGVAAVTTSSTPPGKKPVVPKADIQYTKTALRVIVSEPPPDYEWNTSDGE</sequence>
<evidence type="ECO:0008006" key="4">
    <source>
        <dbReference type="Google" id="ProtNLM"/>
    </source>
</evidence>
<evidence type="ECO:0000256" key="1">
    <source>
        <dbReference type="SAM" id="MobiDB-lite"/>
    </source>
</evidence>
<dbReference type="EMBL" id="AWTV01000010">
    <property type="protein sequence ID" value="KIH87471.1"/>
    <property type="molecule type" value="Genomic_DNA"/>
</dbReference>
<proteinExistence type="predicted"/>
<feature type="compositionally biased region" description="Gly residues" evidence="1">
    <location>
        <begin position="369"/>
        <end position="378"/>
    </location>
</feature>
<dbReference type="InterPro" id="IPR014752">
    <property type="entry name" value="Arrestin-like_C"/>
</dbReference>
<reference evidence="2 3" key="1">
    <citation type="journal article" date="2014" name="BMC Genomics">
        <title>Comparative genomics of the major fungal agents of human and animal Sporotrichosis: Sporothrix schenckii and Sporothrix brasiliensis.</title>
        <authorList>
            <person name="Teixeira M.M."/>
            <person name="de Almeida L.G."/>
            <person name="Kubitschek-Barreira P."/>
            <person name="Alves F.L."/>
            <person name="Kioshima E.S."/>
            <person name="Abadio A.K."/>
            <person name="Fernandes L."/>
            <person name="Derengowski L.S."/>
            <person name="Ferreira K.S."/>
            <person name="Souza R.C."/>
            <person name="Ruiz J.C."/>
            <person name="de Andrade N.C."/>
            <person name="Paes H.C."/>
            <person name="Nicola A.M."/>
            <person name="Albuquerque P."/>
            <person name="Gerber A.L."/>
            <person name="Martins V.P."/>
            <person name="Peconick L.D."/>
            <person name="Neto A.V."/>
            <person name="Chaucanez C.B."/>
            <person name="Silva P.A."/>
            <person name="Cunha O.L."/>
            <person name="de Oliveira F.F."/>
            <person name="dos Santos T.C."/>
            <person name="Barros A.L."/>
            <person name="Soares M.A."/>
            <person name="de Oliveira L.M."/>
            <person name="Marini M.M."/>
            <person name="Villalobos-Duno H."/>
            <person name="Cunha M.M."/>
            <person name="de Hoog S."/>
            <person name="da Silveira J.F."/>
            <person name="Henrissat B."/>
            <person name="Nino-Vega G.A."/>
            <person name="Cisalpino P.S."/>
            <person name="Mora-Montes H.M."/>
            <person name="Almeida S.R."/>
            <person name="Stajich J.E."/>
            <person name="Lopes-Bezerra L.M."/>
            <person name="Vasconcelos A.T."/>
            <person name="Felipe M.S."/>
        </authorList>
    </citation>
    <scope>NUCLEOTIDE SEQUENCE [LARGE SCALE GENOMIC DNA]</scope>
    <source>
        <strain evidence="2 3">5110</strain>
    </source>
</reference>
<protein>
    <recommendedName>
        <fullName evidence="4">Arrestin-like N-terminal domain-containing protein</fullName>
    </recommendedName>
</protein>
<comment type="caution">
    <text evidence="2">The sequence shown here is derived from an EMBL/GenBank/DDBJ whole genome shotgun (WGS) entry which is preliminary data.</text>
</comment>
<organism evidence="2 3">
    <name type="scientific">Sporothrix brasiliensis 5110</name>
    <dbReference type="NCBI Taxonomy" id="1398154"/>
    <lineage>
        <taxon>Eukaryota</taxon>
        <taxon>Fungi</taxon>
        <taxon>Dikarya</taxon>
        <taxon>Ascomycota</taxon>
        <taxon>Pezizomycotina</taxon>
        <taxon>Sordariomycetes</taxon>
        <taxon>Sordariomycetidae</taxon>
        <taxon>Ophiostomatales</taxon>
        <taxon>Ophiostomataceae</taxon>
        <taxon>Sporothrix</taxon>
    </lineage>
</organism>
<dbReference type="AlphaFoldDB" id="A0A0C2IDW7"/>
<evidence type="ECO:0000313" key="3">
    <source>
        <dbReference type="Proteomes" id="UP000031575"/>
    </source>
</evidence>
<name>A0A0C2IDW7_9PEZI</name>
<dbReference type="Proteomes" id="UP000031575">
    <property type="component" value="Unassembled WGS sequence"/>
</dbReference>